<keyword evidence="6" id="KW-1185">Reference proteome</keyword>
<gene>
    <name evidence="5" type="ORF">F0P94_09180</name>
</gene>
<dbReference type="SUPFAM" id="SSF56349">
    <property type="entry name" value="DNA breaking-rejoining enzymes"/>
    <property type="match status" value="1"/>
</dbReference>
<dbReference type="GO" id="GO:0015074">
    <property type="term" value="P:DNA integration"/>
    <property type="evidence" value="ECO:0007669"/>
    <property type="project" value="InterPro"/>
</dbReference>
<dbReference type="InterPro" id="IPR050090">
    <property type="entry name" value="Tyrosine_recombinase_XerCD"/>
</dbReference>
<dbReference type="InterPro" id="IPR011010">
    <property type="entry name" value="DNA_brk_join_enz"/>
</dbReference>
<dbReference type="InterPro" id="IPR035386">
    <property type="entry name" value="Arm-DNA-bind_5"/>
</dbReference>
<dbReference type="Proteomes" id="UP000326570">
    <property type="component" value="Unassembled WGS sequence"/>
</dbReference>
<dbReference type="Gene3D" id="1.10.443.10">
    <property type="entry name" value="Intergrase catalytic core"/>
    <property type="match status" value="1"/>
</dbReference>
<dbReference type="GO" id="GO:0003677">
    <property type="term" value="F:DNA binding"/>
    <property type="evidence" value="ECO:0007669"/>
    <property type="project" value="UniProtKB-KW"/>
</dbReference>
<dbReference type="AlphaFoldDB" id="A0A5N1J2U6"/>
<protein>
    <submittedName>
        <fullName evidence="5">Site-specific integrase</fullName>
    </submittedName>
</protein>
<dbReference type="Pfam" id="PF00589">
    <property type="entry name" value="Phage_integrase"/>
    <property type="match status" value="1"/>
</dbReference>
<evidence type="ECO:0000313" key="5">
    <source>
        <dbReference type="EMBL" id="KAA9338952.1"/>
    </source>
</evidence>
<keyword evidence="2" id="KW-0238">DNA-binding</keyword>
<proteinExistence type="inferred from homology"/>
<evidence type="ECO:0000256" key="1">
    <source>
        <dbReference type="ARBA" id="ARBA00008857"/>
    </source>
</evidence>
<organism evidence="5 6">
    <name type="scientific">Adhaeribacter soli</name>
    <dbReference type="NCBI Taxonomy" id="2607655"/>
    <lineage>
        <taxon>Bacteria</taxon>
        <taxon>Pseudomonadati</taxon>
        <taxon>Bacteroidota</taxon>
        <taxon>Cytophagia</taxon>
        <taxon>Cytophagales</taxon>
        <taxon>Hymenobacteraceae</taxon>
        <taxon>Adhaeribacter</taxon>
    </lineage>
</organism>
<dbReference type="InterPro" id="IPR025269">
    <property type="entry name" value="SAM-like_dom"/>
</dbReference>
<comment type="similarity">
    <text evidence="1">Belongs to the 'phage' integrase family.</text>
</comment>
<dbReference type="Gene3D" id="1.10.150.130">
    <property type="match status" value="1"/>
</dbReference>
<dbReference type="PANTHER" id="PTHR30349">
    <property type="entry name" value="PHAGE INTEGRASE-RELATED"/>
    <property type="match status" value="1"/>
</dbReference>
<feature type="domain" description="Tyr recombinase" evidence="4">
    <location>
        <begin position="215"/>
        <end position="401"/>
    </location>
</feature>
<evidence type="ECO:0000256" key="2">
    <source>
        <dbReference type="ARBA" id="ARBA00023125"/>
    </source>
</evidence>
<dbReference type="PANTHER" id="PTHR30349:SF64">
    <property type="entry name" value="PROPHAGE INTEGRASE INTD-RELATED"/>
    <property type="match status" value="1"/>
</dbReference>
<reference evidence="5 6" key="1">
    <citation type="submission" date="2019-09" db="EMBL/GenBank/DDBJ databases">
        <title>Genome sequence of Adhaeribacter sp. M2.</title>
        <authorList>
            <person name="Srinivasan S."/>
        </authorList>
    </citation>
    <scope>NUCLEOTIDE SEQUENCE [LARGE SCALE GENOMIC DNA]</scope>
    <source>
        <strain evidence="5 6">M2</strain>
    </source>
</reference>
<dbReference type="InterPro" id="IPR013762">
    <property type="entry name" value="Integrase-like_cat_sf"/>
</dbReference>
<sequence length="404" mass="47672">MLSKVILHNKDKNGLYSVYVQYINNGKIKRFPTGVKVAKTGWNEEKEQVKLNGTEDHKTDNTNIWEIKNKVDRIIKEHYSERGIAPTVDYVQAEYNDLNNVKGLKNTFFGYLDEFIELKRQSVTPNTLKGFKALKINLTEFQEQNKTLYITFEGINNVFLDKYKNFLISKKYHNTTVWKRIRIFKEFLNYYLKAEVHNNTKFKDYKFKAAKGNKEQVITLSLEELQKVKGIDFHFSKRLDYVRDLFLIQSFTGLRFSDVIRLSKANIKNGMITTNIEKTKTATHTLPLNSIVKELLEKYDYQLRKISNVKYNQYIKEVCSFVPELRNVETIIHYNGNETIKNEIERYKLITTHTARRNFVTVLFEKNVNPALIMKWTGHKSLNEFMKYLNTRQGEAAEIEKLTF</sequence>
<dbReference type="Pfam" id="PF17293">
    <property type="entry name" value="Arm-DNA-bind_5"/>
    <property type="match status" value="1"/>
</dbReference>
<keyword evidence="3" id="KW-0233">DNA recombination</keyword>
<comment type="caution">
    <text evidence="5">The sequence shown here is derived from an EMBL/GenBank/DDBJ whole genome shotgun (WGS) entry which is preliminary data.</text>
</comment>
<dbReference type="EMBL" id="VTWT01000004">
    <property type="protein sequence ID" value="KAA9338952.1"/>
    <property type="molecule type" value="Genomic_DNA"/>
</dbReference>
<dbReference type="RefSeq" id="WP_150903586.1">
    <property type="nucleotide sequence ID" value="NZ_VTWT01000004.1"/>
</dbReference>
<dbReference type="CDD" id="cd01185">
    <property type="entry name" value="INTN1_C_like"/>
    <property type="match status" value="1"/>
</dbReference>
<dbReference type="Pfam" id="PF13102">
    <property type="entry name" value="Phage_int_SAM_5"/>
    <property type="match status" value="1"/>
</dbReference>
<dbReference type="InterPro" id="IPR010998">
    <property type="entry name" value="Integrase_recombinase_N"/>
</dbReference>
<evidence type="ECO:0000259" key="4">
    <source>
        <dbReference type="PROSITE" id="PS51898"/>
    </source>
</evidence>
<name>A0A5N1J2U6_9BACT</name>
<accession>A0A5N1J2U6</accession>
<dbReference type="PROSITE" id="PS51898">
    <property type="entry name" value="TYR_RECOMBINASE"/>
    <property type="match status" value="1"/>
</dbReference>
<evidence type="ECO:0000256" key="3">
    <source>
        <dbReference type="ARBA" id="ARBA00023172"/>
    </source>
</evidence>
<dbReference type="GO" id="GO:0006310">
    <property type="term" value="P:DNA recombination"/>
    <property type="evidence" value="ECO:0007669"/>
    <property type="project" value="UniProtKB-KW"/>
</dbReference>
<dbReference type="InterPro" id="IPR002104">
    <property type="entry name" value="Integrase_catalytic"/>
</dbReference>
<evidence type="ECO:0000313" key="6">
    <source>
        <dbReference type="Proteomes" id="UP000326570"/>
    </source>
</evidence>